<keyword evidence="3" id="KW-1185">Reference proteome</keyword>
<feature type="region of interest" description="Disordered" evidence="1">
    <location>
        <begin position="46"/>
        <end position="150"/>
    </location>
</feature>
<reference evidence="3" key="1">
    <citation type="journal article" date="2013" name="Science">
        <title>Comparative analysis of bat genomes provides insight into the evolution of flight and immunity.</title>
        <authorList>
            <person name="Zhang G."/>
            <person name="Cowled C."/>
            <person name="Shi Z."/>
            <person name="Huang Z."/>
            <person name="Bishop-Lilly K.A."/>
            <person name="Fang X."/>
            <person name="Wynne J.W."/>
            <person name="Xiong Z."/>
            <person name="Baker M.L."/>
            <person name="Zhao W."/>
            <person name="Tachedjian M."/>
            <person name="Zhu Y."/>
            <person name="Zhou P."/>
            <person name="Jiang X."/>
            <person name="Ng J."/>
            <person name="Yang L."/>
            <person name="Wu L."/>
            <person name="Xiao J."/>
            <person name="Feng Y."/>
            <person name="Chen Y."/>
            <person name="Sun X."/>
            <person name="Zhang Y."/>
            <person name="Marsh G.A."/>
            <person name="Crameri G."/>
            <person name="Broder C.C."/>
            <person name="Frey K.G."/>
            <person name="Wang L.F."/>
            <person name="Wang J."/>
        </authorList>
    </citation>
    <scope>NUCLEOTIDE SEQUENCE [LARGE SCALE GENOMIC DNA]</scope>
</reference>
<dbReference type="EMBL" id="KB030659">
    <property type="protein sequence ID" value="ELK12799.1"/>
    <property type="molecule type" value="Genomic_DNA"/>
</dbReference>
<feature type="compositionally biased region" description="Polar residues" evidence="1">
    <location>
        <begin position="90"/>
        <end position="101"/>
    </location>
</feature>
<proteinExistence type="predicted"/>
<evidence type="ECO:0000313" key="3">
    <source>
        <dbReference type="Proteomes" id="UP000010552"/>
    </source>
</evidence>
<organism evidence="2 3">
    <name type="scientific">Pteropus alecto</name>
    <name type="common">Black flying fox</name>
    <dbReference type="NCBI Taxonomy" id="9402"/>
    <lineage>
        <taxon>Eukaryota</taxon>
        <taxon>Metazoa</taxon>
        <taxon>Chordata</taxon>
        <taxon>Craniata</taxon>
        <taxon>Vertebrata</taxon>
        <taxon>Euteleostomi</taxon>
        <taxon>Mammalia</taxon>
        <taxon>Eutheria</taxon>
        <taxon>Laurasiatheria</taxon>
        <taxon>Chiroptera</taxon>
        <taxon>Yinpterochiroptera</taxon>
        <taxon>Pteropodoidea</taxon>
        <taxon>Pteropodidae</taxon>
        <taxon>Pteropodinae</taxon>
        <taxon>Pteropus</taxon>
    </lineage>
</organism>
<feature type="region of interest" description="Disordered" evidence="1">
    <location>
        <begin position="1"/>
        <end position="29"/>
    </location>
</feature>
<evidence type="ECO:0000256" key="1">
    <source>
        <dbReference type="SAM" id="MobiDB-lite"/>
    </source>
</evidence>
<dbReference type="Proteomes" id="UP000010552">
    <property type="component" value="Unassembled WGS sequence"/>
</dbReference>
<gene>
    <name evidence="2" type="ORF">PAL_GLEAN10004081</name>
</gene>
<accession>L5KMB0</accession>
<dbReference type="AlphaFoldDB" id="L5KMB0"/>
<name>L5KMB0_PTEAL</name>
<evidence type="ECO:0000313" key="2">
    <source>
        <dbReference type="EMBL" id="ELK12799.1"/>
    </source>
</evidence>
<sequence length="150" mass="16173">MAVVAPTLSWTQTDHQTGRALPATPCRPPGQGRLVLAPLLASSRGEHVFKEASHASPSSRGPPPKRPLRLNADPRVEADTWGPALPVVMPTQNDQDTSPSLGQLKAAAESVRKQQKREEPRSRLPTAALAGRELLVPPPAPRKPWQDTGR</sequence>
<dbReference type="InParanoid" id="L5KMB0"/>
<protein>
    <submittedName>
        <fullName evidence="2">Uncharacterized protein</fullName>
    </submittedName>
</protein>
<feature type="compositionally biased region" description="Basic and acidic residues" evidence="1">
    <location>
        <begin position="110"/>
        <end position="122"/>
    </location>
</feature>